<dbReference type="EMBL" id="BAMX01000015">
    <property type="protein sequence ID" value="GAN66103.1"/>
    <property type="molecule type" value="Genomic_DNA"/>
</dbReference>
<accession>A0A0D6NKH2</accession>
<dbReference type="SUPFAM" id="SSF54909">
    <property type="entry name" value="Dimeric alpha+beta barrel"/>
    <property type="match status" value="1"/>
</dbReference>
<protein>
    <recommendedName>
        <fullName evidence="2">Stress-response A/B barrel domain-containing protein</fullName>
    </recommendedName>
</protein>
<dbReference type="PROSITE" id="PS51502">
    <property type="entry name" value="S_R_A_B_BARREL"/>
    <property type="match status" value="1"/>
</dbReference>
<evidence type="ECO:0000313" key="3">
    <source>
        <dbReference type="EMBL" id="GAN66103.1"/>
    </source>
</evidence>
<reference evidence="3 4" key="1">
    <citation type="submission" date="2012-11" db="EMBL/GenBank/DDBJ databases">
        <title>Whole genome sequence of Acetobacter orientalis 21F-2.</title>
        <authorList>
            <person name="Azuma Y."/>
            <person name="Higashiura N."/>
            <person name="Hirakawa H."/>
            <person name="Matsushita K."/>
        </authorList>
    </citation>
    <scope>NUCLEOTIDE SEQUENCE [LARGE SCALE GENOMIC DNA]</scope>
    <source>
        <strain evidence="3 4">21F-2</strain>
    </source>
</reference>
<dbReference type="SMART" id="SM00886">
    <property type="entry name" value="Dabb"/>
    <property type="match status" value="1"/>
</dbReference>
<feature type="domain" description="Stress-response A/B barrel" evidence="2">
    <location>
        <begin position="66"/>
        <end position="176"/>
    </location>
</feature>
<dbReference type="InterPro" id="IPR013097">
    <property type="entry name" value="Dabb"/>
</dbReference>
<dbReference type="STRING" id="1231341.Abor_015_026"/>
<dbReference type="AlphaFoldDB" id="A0A0D6NKH2"/>
<evidence type="ECO:0000256" key="1">
    <source>
        <dbReference type="SAM" id="SignalP"/>
    </source>
</evidence>
<feature type="chain" id="PRO_5030005878" description="Stress-response A/B barrel domain-containing protein" evidence="1">
    <location>
        <begin position="20"/>
        <end position="180"/>
    </location>
</feature>
<comment type="caution">
    <text evidence="3">The sequence shown here is derived from an EMBL/GenBank/DDBJ whole genome shotgun (WGS) entry which is preliminary data.</text>
</comment>
<organism evidence="3 4">
    <name type="scientific">Acetobacter orientalis</name>
    <dbReference type="NCBI Taxonomy" id="146474"/>
    <lineage>
        <taxon>Bacteria</taxon>
        <taxon>Pseudomonadati</taxon>
        <taxon>Pseudomonadota</taxon>
        <taxon>Alphaproteobacteria</taxon>
        <taxon>Acetobacterales</taxon>
        <taxon>Acetobacteraceae</taxon>
        <taxon>Acetobacter</taxon>
    </lineage>
</organism>
<evidence type="ECO:0000259" key="2">
    <source>
        <dbReference type="PROSITE" id="PS51502"/>
    </source>
</evidence>
<evidence type="ECO:0000313" key="4">
    <source>
        <dbReference type="Proteomes" id="UP000032670"/>
    </source>
</evidence>
<name>A0A0D6NKH2_9PROT</name>
<proteinExistence type="predicted"/>
<accession>A0A6N3T0X0</accession>
<sequence length="180" mass="18991">MGLVAVMAGMGGAMPLAYAAPATPAHGAARPAATVVLSKSAQAVRQEALQVGAARFTAPDYKPGVVEHIVLFQFKPTATPAQRQEVTKRFMALAQQARRADGTLVIKSLEAGPQKSGEGADLGLDYGYVVRFASAGDRNYYVGRPIVHEAGQYDPAHDAFKAFAAPYLANVVVFDFTPTP</sequence>
<dbReference type="Pfam" id="PF07876">
    <property type="entry name" value="Dabb"/>
    <property type="match status" value="1"/>
</dbReference>
<gene>
    <name evidence="3" type="ORF">Abor_015_026</name>
</gene>
<feature type="signal peptide" evidence="1">
    <location>
        <begin position="1"/>
        <end position="19"/>
    </location>
</feature>
<dbReference type="InterPro" id="IPR011008">
    <property type="entry name" value="Dimeric_a/b-barrel"/>
</dbReference>
<dbReference type="Proteomes" id="UP000032670">
    <property type="component" value="Unassembled WGS sequence"/>
</dbReference>
<dbReference type="Gene3D" id="3.30.70.100">
    <property type="match status" value="1"/>
</dbReference>
<keyword evidence="4" id="KW-1185">Reference proteome</keyword>
<keyword evidence="1" id="KW-0732">Signal</keyword>